<dbReference type="RefSeq" id="XP_004994256.1">
    <property type="nucleotide sequence ID" value="XM_004994199.1"/>
</dbReference>
<evidence type="ECO:0000313" key="10">
    <source>
        <dbReference type="EMBL" id="EGD73225.1"/>
    </source>
</evidence>
<evidence type="ECO:0000256" key="2">
    <source>
        <dbReference type="ARBA" id="ARBA00004496"/>
    </source>
</evidence>
<dbReference type="PROSITE" id="PS50237">
    <property type="entry name" value="HECT"/>
    <property type="match status" value="1"/>
</dbReference>
<dbReference type="GO" id="GO:0061630">
    <property type="term" value="F:ubiquitin protein ligase activity"/>
    <property type="evidence" value="ECO:0007669"/>
    <property type="project" value="UniProtKB-EC"/>
</dbReference>
<feature type="region of interest" description="Disordered" evidence="8">
    <location>
        <begin position="368"/>
        <end position="518"/>
    </location>
</feature>
<dbReference type="GeneID" id="16074835"/>
<reference evidence="10" key="1">
    <citation type="submission" date="2009-08" db="EMBL/GenBank/DDBJ databases">
        <title>Annotation of Salpingoeca rosetta.</title>
        <authorList>
            <consortium name="The Broad Institute Genome Sequencing Platform"/>
            <person name="Russ C."/>
            <person name="Cuomo C."/>
            <person name="Burger G."/>
            <person name="Gray M.W."/>
            <person name="Holland P.W.H."/>
            <person name="King N."/>
            <person name="Lang F.B.F."/>
            <person name="Roger A.J."/>
            <person name="Ruiz-Trillo I."/>
            <person name="Young S.K."/>
            <person name="Zeng Q."/>
            <person name="Gargeya S."/>
            <person name="Alvarado L."/>
            <person name="Berlin A."/>
            <person name="Chapman S.B."/>
            <person name="Chen Z."/>
            <person name="Freedman E."/>
            <person name="Gellesch M."/>
            <person name="Goldberg J."/>
            <person name="Griggs A."/>
            <person name="Gujja S."/>
            <person name="Heilman E."/>
            <person name="Heiman D."/>
            <person name="Howarth C."/>
            <person name="Mehta T."/>
            <person name="Neiman D."/>
            <person name="Pearson M."/>
            <person name="Roberts A."/>
            <person name="Saif S."/>
            <person name="Shea T."/>
            <person name="Shenoy N."/>
            <person name="Sisk P."/>
            <person name="Stolte C."/>
            <person name="Sykes S."/>
            <person name="White J."/>
            <person name="Yandava C."/>
            <person name="Haas B."/>
            <person name="Nusbaum C."/>
            <person name="Birren B."/>
        </authorList>
    </citation>
    <scope>NUCLEOTIDE SEQUENCE [LARGE SCALE GENOMIC DNA]</scope>
    <source>
        <strain evidence="10">ATCC 50818</strain>
    </source>
</reference>
<dbReference type="GO" id="GO:0016874">
    <property type="term" value="F:ligase activity"/>
    <property type="evidence" value="ECO:0007669"/>
    <property type="project" value="UniProtKB-KW"/>
</dbReference>
<feature type="domain" description="HECT" evidence="9">
    <location>
        <begin position="668"/>
        <end position="996"/>
    </location>
</feature>
<evidence type="ECO:0000256" key="5">
    <source>
        <dbReference type="ARBA" id="ARBA00022679"/>
    </source>
</evidence>
<evidence type="ECO:0000259" key="9">
    <source>
        <dbReference type="PROSITE" id="PS50237"/>
    </source>
</evidence>
<dbReference type="PANTHER" id="PTHR45700:SF8">
    <property type="entry name" value="HECT-TYPE E3 UBIQUITIN TRANSFERASE"/>
    <property type="match status" value="1"/>
</dbReference>
<dbReference type="KEGG" id="sre:PTSG_04941"/>
<feature type="active site" description="Glycyl thioester intermediate" evidence="7">
    <location>
        <position position="964"/>
    </location>
</feature>
<feature type="compositionally biased region" description="Basic and acidic residues" evidence="8">
    <location>
        <begin position="368"/>
        <end position="385"/>
    </location>
</feature>
<proteinExistence type="predicted"/>
<feature type="region of interest" description="Disordered" evidence="8">
    <location>
        <begin position="1"/>
        <end position="62"/>
    </location>
</feature>
<dbReference type="STRING" id="946362.F2U922"/>
<dbReference type="FunFam" id="3.30.2410.10:FF:000003">
    <property type="entry name" value="probable E3 ubiquitin-protein ligase HERC4 isoform X1"/>
    <property type="match status" value="1"/>
</dbReference>
<dbReference type="EMBL" id="GL832965">
    <property type="protein sequence ID" value="EGD73225.1"/>
    <property type="molecule type" value="Genomic_DNA"/>
</dbReference>
<dbReference type="Gene3D" id="3.30.2410.10">
    <property type="entry name" value="Hect, E3 ligase catalytic domain"/>
    <property type="match status" value="1"/>
</dbReference>
<evidence type="ECO:0000256" key="8">
    <source>
        <dbReference type="SAM" id="MobiDB-lite"/>
    </source>
</evidence>
<dbReference type="GO" id="GO:0000209">
    <property type="term" value="P:protein polyubiquitination"/>
    <property type="evidence" value="ECO:0007669"/>
    <property type="project" value="InterPro"/>
</dbReference>
<feature type="compositionally biased region" description="Acidic residues" evidence="8">
    <location>
        <begin position="449"/>
        <end position="459"/>
    </location>
</feature>
<comment type="subcellular location">
    <subcellularLocation>
        <location evidence="2">Cytoplasm</location>
    </subcellularLocation>
</comment>
<organism evidence="11">
    <name type="scientific">Salpingoeca rosetta (strain ATCC 50818 / BSB-021)</name>
    <dbReference type="NCBI Taxonomy" id="946362"/>
    <lineage>
        <taxon>Eukaryota</taxon>
        <taxon>Choanoflagellata</taxon>
        <taxon>Craspedida</taxon>
        <taxon>Salpingoecidae</taxon>
        <taxon>Salpingoeca</taxon>
    </lineage>
</organism>
<dbReference type="SMART" id="SM00119">
    <property type="entry name" value="HECTc"/>
    <property type="match status" value="1"/>
</dbReference>
<dbReference type="PANTHER" id="PTHR45700">
    <property type="entry name" value="UBIQUITIN-PROTEIN LIGASE E3C"/>
    <property type="match status" value="1"/>
</dbReference>
<dbReference type="Proteomes" id="UP000007799">
    <property type="component" value="Unassembled WGS sequence"/>
</dbReference>
<keyword evidence="10" id="KW-0436">Ligase</keyword>
<dbReference type="Pfam" id="PF00632">
    <property type="entry name" value="HECT"/>
    <property type="match status" value="1"/>
</dbReference>
<feature type="compositionally biased region" description="Low complexity" evidence="8">
    <location>
        <begin position="13"/>
        <end position="24"/>
    </location>
</feature>
<dbReference type="EC" id="2.3.2.26" evidence="3"/>
<keyword evidence="11" id="KW-1185">Reference proteome</keyword>
<evidence type="ECO:0000256" key="6">
    <source>
        <dbReference type="ARBA" id="ARBA00022786"/>
    </source>
</evidence>
<keyword evidence="5" id="KW-0808">Transferase</keyword>
<evidence type="ECO:0000256" key="3">
    <source>
        <dbReference type="ARBA" id="ARBA00012485"/>
    </source>
</evidence>
<dbReference type="InterPro" id="IPR035983">
    <property type="entry name" value="Hect_E3_ubiquitin_ligase"/>
</dbReference>
<feature type="compositionally biased region" description="Low complexity" evidence="8">
    <location>
        <begin position="386"/>
        <end position="413"/>
    </location>
</feature>
<evidence type="ECO:0000256" key="7">
    <source>
        <dbReference type="PROSITE-ProRule" id="PRU00104"/>
    </source>
</evidence>
<evidence type="ECO:0000256" key="4">
    <source>
        <dbReference type="ARBA" id="ARBA00022490"/>
    </source>
</evidence>
<dbReference type="InterPro" id="IPR044611">
    <property type="entry name" value="E3A/B/C-like"/>
</dbReference>
<accession>F2U922</accession>
<dbReference type="Gene3D" id="3.90.1750.10">
    <property type="entry name" value="Hect, E3 ligase catalytic domains"/>
    <property type="match status" value="1"/>
</dbReference>
<dbReference type="FunFam" id="3.30.2160.10:FF:000004">
    <property type="entry name" value="probable E3 ubiquitin-protein ligase HERC4 isoform X1"/>
    <property type="match status" value="1"/>
</dbReference>
<comment type="catalytic activity">
    <reaction evidence="1">
        <text>S-ubiquitinyl-[E2 ubiquitin-conjugating enzyme]-L-cysteine + [acceptor protein]-L-lysine = [E2 ubiquitin-conjugating enzyme]-L-cysteine + N(6)-ubiquitinyl-[acceptor protein]-L-lysine.</text>
        <dbReference type="EC" id="2.3.2.26"/>
    </reaction>
</comment>
<dbReference type="SUPFAM" id="SSF56204">
    <property type="entry name" value="Hect, E3 ligase catalytic domain"/>
    <property type="match status" value="1"/>
</dbReference>
<dbReference type="InParanoid" id="F2U922"/>
<dbReference type="OrthoDB" id="5981550at2759"/>
<name>F2U922_SALR5</name>
<sequence>MDGGDGGGREGSSHNSSSNHNGSRAATQGETSDGRRSSSTTTSGRGRSGTSKKSKKTPIPPEDYSTFLKSCRLLTKHYVGQYFLQYQEQDKASGKEPNPKDVACRAIAAVQGFGLQKLQSTRRGVRLEHITKHKGPELQQFMVECFSHLASLGHLFFEPSTADSPLRLNWREMGDFYAQHAEELNTSAMKTAMKTTLARAKTILQSHDCVSRNNLRAIVNLLFLTVLGMSEEPEIVVAMGRTLRYVFSPCANAIAHVLAMLPRELFADMVRRVEAALAIHVLSIPEPSVDYHGVVIHPMYKDRTTKCYLQLLDMLFISNLRRRPVTIIQGVDFAGAGEVEVGASTPAGGDEGEGQGATKMVEDVQVEGDKQSGHDMDTAKDEEASTHAATGTASSTDTAQSATAASEAATATSGDGMDTSADTDNGEPGLANAASQRGDGRGGRRHAGDDDDDEGDGECNGDGGGGGGDNDEEDEEACVGGTDAGQSGGYGDGDGDDDSSDTGGPTSVGSDETDESMDGVAALRRTSEREQEDMFDFNFDPRLLVSRKVDEPIKNAGERIPLEDFVNEAISEEMDYLLDVVVLLQTQVYTNLGPVPSPRLSFSRSAPYVLSVDAKAQLFSQETTMLQNRAARAIFGAGMFRQSLNISVHRDTLVRDTITQLSSLQISDPDALKRPLRIKFRGEQGLDEGGLKKEFFQLLIRELFDPKYGMFVYHEETRFFYFSTSSLEAPDEYRLLGMLLGLAMYNRVILDVHFPFVVYKKLRGEAVGLEDLAEFNPELARGLKQLLDYPGDDVEDVFCRTFSVESEVFGARQEHELKPGGKDIPLTSSNKEEYVRLYVDWILNKSIERQFSAFRNGFTSVVSGSKIIKLLTTKDLQQIICGEEHLDFDELERVASYDHGYQRDSTIVKWFWEIVKQFSDEDKKKLLFFTTGSDRVPVGGLSKMAFVICKQGADSDQLPTSHTCFNTLMLPEYPTKEKLEQLLRKAISHAEGFGML</sequence>
<feature type="compositionally biased region" description="Basic and acidic residues" evidence="8">
    <location>
        <begin position="438"/>
        <end position="448"/>
    </location>
</feature>
<dbReference type="InterPro" id="IPR000569">
    <property type="entry name" value="HECT_dom"/>
</dbReference>
<dbReference type="eggNOG" id="KOG0941">
    <property type="taxonomic scope" value="Eukaryota"/>
</dbReference>
<dbReference type="AlphaFoldDB" id="F2U922"/>
<keyword evidence="6 7" id="KW-0833">Ubl conjugation pathway</keyword>
<feature type="compositionally biased region" description="Low complexity" evidence="8">
    <location>
        <begin position="501"/>
        <end position="510"/>
    </location>
</feature>
<dbReference type="Gene3D" id="3.30.2160.10">
    <property type="entry name" value="Hect, E3 ligase catalytic domain"/>
    <property type="match status" value="1"/>
</dbReference>
<dbReference type="CDD" id="cd00078">
    <property type="entry name" value="HECTc"/>
    <property type="match status" value="1"/>
</dbReference>
<protein>
    <recommendedName>
        <fullName evidence="3">HECT-type E3 ubiquitin transferase</fullName>
        <ecNumber evidence="3">2.3.2.26</ecNumber>
    </recommendedName>
</protein>
<evidence type="ECO:0000313" key="11">
    <source>
        <dbReference type="Proteomes" id="UP000007799"/>
    </source>
</evidence>
<feature type="compositionally biased region" description="Low complexity" evidence="8">
    <location>
        <begin position="37"/>
        <end position="49"/>
    </location>
</feature>
<evidence type="ECO:0000256" key="1">
    <source>
        <dbReference type="ARBA" id="ARBA00000885"/>
    </source>
</evidence>
<feature type="compositionally biased region" description="Gly residues" evidence="8">
    <location>
        <begin position="482"/>
        <end position="492"/>
    </location>
</feature>
<gene>
    <name evidence="10" type="ORF">PTSG_04941</name>
</gene>
<dbReference type="GO" id="GO:0005737">
    <property type="term" value="C:cytoplasm"/>
    <property type="evidence" value="ECO:0007669"/>
    <property type="project" value="UniProtKB-SubCell"/>
</dbReference>
<keyword evidence="4" id="KW-0963">Cytoplasm</keyword>